<keyword evidence="2 4" id="KW-0479">Metal-binding</keyword>
<dbReference type="PRINTS" id="PR00463">
    <property type="entry name" value="EP450I"/>
</dbReference>
<keyword evidence="5" id="KW-0503">Monooxygenase</keyword>
<proteinExistence type="inferred from homology"/>
<accession>A0A3D8QQF9</accession>
<evidence type="ECO:0000256" key="5">
    <source>
        <dbReference type="RuleBase" id="RU000461"/>
    </source>
</evidence>
<dbReference type="GO" id="GO:0004497">
    <property type="term" value="F:monooxygenase activity"/>
    <property type="evidence" value="ECO:0007669"/>
    <property type="project" value="UniProtKB-KW"/>
</dbReference>
<dbReference type="PANTHER" id="PTHR24305">
    <property type="entry name" value="CYTOCHROME P450"/>
    <property type="match status" value="1"/>
</dbReference>
<comment type="similarity">
    <text evidence="5">Belongs to the cytochrome P450 family.</text>
</comment>
<evidence type="ECO:0000256" key="4">
    <source>
        <dbReference type="PIRSR" id="PIRSR602401-1"/>
    </source>
</evidence>
<reference evidence="6 7" key="1">
    <citation type="journal article" date="2018" name="IMA Fungus">
        <title>IMA Genome-F 9: Draft genome sequence of Annulohypoxylon stygium, Aspergillus mulundensis, Berkeleyomyces basicola (syn. Thielaviopsis basicola), Ceratocystis smalleyi, two Cercospora beticola strains, Coleophoma cylindrospora, Fusarium fracticaudum, Phialophora cf. hyalina, and Morchella septimelata.</title>
        <authorList>
            <person name="Wingfield B.D."/>
            <person name="Bills G.F."/>
            <person name="Dong Y."/>
            <person name="Huang W."/>
            <person name="Nel W.J."/>
            <person name="Swalarsk-Parry B.S."/>
            <person name="Vaghefi N."/>
            <person name="Wilken P.M."/>
            <person name="An Z."/>
            <person name="de Beer Z.W."/>
            <person name="De Vos L."/>
            <person name="Chen L."/>
            <person name="Duong T.A."/>
            <person name="Gao Y."/>
            <person name="Hammerbacher A."/>
            <person name="Kikkert J.R."/>
            <person name="Li Y."/>
            <person name="Li H."/>
            <person name="Li K."/>
            <person name="Li Q."/>
            <person name="Liu X."/>
            <person name="Ma X."/>
            <person name="Naidoo K."/>
            <person name="Pethybridge S.J."/>
            <person name="Sun J."/>
            <person name="Steenkamp E.T."/>
            <person name="van der Nest M.A."/>
            <person name="van Wyk S."/>
            <person name="Wingfield M.J."/>
            <person name="Xiong C."/>
            <person name="Yue Q."/>
            <person name="Zhang X."/>
        </authorList>
    </citation>
    <scope>NUCLEOTIDE SEQUENCE [LARGE SCALE GENOMIC DNA]</scope>
    <source>
        <strain evidence="6 7">BP5796</strain>
    </source>
</reference>
<evidence type="ECO:0000256" key="2">
    <source>
        <dbReference type="ARBA" id="ARBA00022723"/>
    </source>
</evidence>
<dbReference type="CDD" id="cd11062">
    <property type="entry name" value="CYP58-like"/>
    <property type="match status" value="1"/>
</dbReference>
<sequence>MALLEVILSAIGRSPVLSIVAITVLVLLSRSVYRVTLHPLAHIPGPLLPKITSLWLHYHAYIGDEATVIHQAHLQYGTLVRVSPGEVDISDADAVNAIYVTKGGFPKAPCYANFDIDGHKTIFSTTDNDQRAPRAKAVVPMFSTKSIRDNEAALYGCVNRMVERMQEEAETGRPVNLLNLSRSLAVDAVSTHLFQENYNGTSEKGKRLSLSAFVDAFVAVGRFFYLPNTVFMWLEWAIETCMPDKHTIDSMRVVDKFVDNLVDSTPQGAQNYPGRLLAAGLDKSEVKSQCKDLLFAGTDSTGMNLATICRNLAMYPDKYERLRQEVVSNAALGSQAQEVQALPYLSAVVREGLRISMANPTRLPHVVPSGGWTFKGIHFPEGAIVGCAGYELHYNAIAFPDPQAFKPERWLEGNVTEQANKYWFAFGAGSRACIARNLATTELYFATEKLAESNVLHGAKAVQEGEIEIYEWFNSSVKEEKIELIWEKTKI</sequence>
<dbReference type="PRINTS" id="PR00385">
    <property type="entry name" value="P450"/>
</dbReference>
<dbReference type="GO" id="GO:0016705">
    <property type="term" value="F:oxidoreductase activity, acting on paired donors, with incorporation or reduction of molecular oxygen"/>
    <property type="evidence" value="ECO:0007669"/>
    <property type="project" value="InterPro"/>
</dbReference>
<dbReference type="InterPro" id="IPR002401">
    <property type="entry name" value="Cyt_P450_E_grp-I"/>
</dbReference>
<dbReference type="OrthoDB" id="1470350at2759"/>
<dbReference type="AlphaFoldDB" id="A0A3D8QQF9"/>
<dbReference type="InterPro" id="IPR017972">
    <property type="entry name" value="Cyt_P450_CS"/>
</dbReference>
<dbReference type="PANTHER" id="PTHR24305:SF156">
    <property type="entry name" value="P450, PUTATIVE (EUROFUNG)-RELATED"/>
    <property type="match status" value="1"/>
</dbReference>
<dbReference type="PROSITE" id="PS00086">
    <property type="entry name" value="CYTOCHROME_P450"/>
    <property type="match status" value="1"/>
</dbReference>
<keyword evidence="7" id="KW-1185">Reference proteome</keyword>
<dbReference type="Proteomes" id="UP000256328">
    <property type="component" value="Unassembled WGS sequence"/>
</dbReference>
<dbReference type="InterPro" id="IPR036396">
    <property type="entry name" value="Cyt_P450_sf"/>
</dbReference>
<protein>
    <submittedName>
        <fullName evidence="6">Uncharacterized protein</fullName>
    </submittedName>
</protein>
<evidence type="ECO:0000256" key="1">
    <source>
        <dbReference type="ARBA" id="ARBA00001971"/>
    </source>
</evidence>
<comment type="caution">
    <text evidence="6">The sequence shown here is derived from an EMBL/GenBank/DDBJ whole genome shotgun (WGS) entry which is preliminary data.</text>
</comment>
<dbReference type="EMBL" id="PDLN01000016">
    <property type="protein sequence ID" value="RDW64056.1"/>
    <property type="molecule type" value="Genomic_DNA"/>
</dbReference>
<name>A0A3D8QQF9_9HELO</name>
<dbReference type="InterPro" id="IPR001128">
    <property type="entry name" value="Cyt_P450"/>
</dbReference>
<dbReference type="InterPro" id="IPR050121">
    <property type="entry name" value="Cytochrome_P450_monoxygenase"/>
</dbReference>
<evidence type="ECO:0000256" key="3">
    <source>
        <dbReference type="ARBA" id="ARBA00023004"/>
    </source>
</evidence>
<organism evidence="6 7">
    <name type="scientific">Coleophoma crateriformis</name>
    <dbReference type="NCBI Taxonomy" id="565419"/>
    <lineage>
        <taxon>Eukaryota</taxon>
        <taxon>Fungi</taxon>
        <taxon>Dikarya</taxon>
        <taxon>Ascomycota</taxon>
        <taxon>Pezizomycotina</taxon>
        <taxon>Leotiomycetes</taxon>
        <taxon>Helotiales</taxon>
        <taxon>Dermateaceae</taxon>
        <taxon>Coleophoma</taxon>
    </lineage>
</organism>
<gene>
    <name evidence="6" type="ORF">BP5796_10558</name>
</gene>
<dbReference type="Gene3D" id="1.10.630.10">
    <property type="entry name" value="Cytochrome P450"/>
    <property type="match status" value="1"/>
</dbReference>
<keyword evidence="4 5" id="KW-0349">Heme</keyword>
<feature type="binding site" description="axial binding residue" evidence="4">
    <location>
        <position position="433"/>
    </location>
    <ligand>
        <name>heme</name>
        <dbReference type="ChEBI" id="CHEBI:30413"/>
    </ligand>
    <ligandPart>
        <name>Fe</name>
        <dbReference type="ChEBI" id="CHEBI:18248"/>
    </ligandPart>
</feature>
<dbReference type="GO" id="GO:0005506">
    <property type="term" value="F:iron ion binding"/>
    <property type="evidence" value="ECO:0007669"/>
    <property type="project" value="InterPro"/>
</dbReference>
<dbReference type="SUPFAM" id="SSF48264">
    <property type="entry name" value="Cytochrome P450"/>
    <property type="match status" value="1"/>
</dbReference>
<evidence type="ECO:0000313" key="6">
    <source>
        <dbReference type="EMBL" id="RDW64056.1"/>
    </source>
</evidence>
<keyword evidence="3 4" id="KW-0408">Iron</keyword>
<comment type="cofactor">
    <cofactor evidence="1 4">
        <name>heme</name>
        <dbReference type="ChEBI" id="CHEBI:30413"/>
    </cofactor>
</comment>
<dbReference type="GO" id="GO:0020037">
    <property type="term" value="F:heme binding"/>
    <property type="evidence" value="ECO:0007669"/>
    <property type="project" value="InterPro"/>
</dbReference>
<evidence type="ECO:0000313" key="7">
    <source>
        <dbReference type="Proteomes" id="UP000256328"/>
    </source>
</evidence>
<keyword evidence="5" id="KW-0560">Oxidoreductase</keyword>
<dbReference type="Pfam" id="PF00067">
    <property type="entry name" value="p450"/>
    <property type="match status" value="1"/>
</dbReference>